<proteinExistence type="predicted"/>
<dbReference type="EMBL" id="JAAMPC010000009">
    <property type="protein sequence ID" value="KAG2293215.1"/>
    <property type="molecule type" value="Genomic_DNA"/>
</dbReference>
<evidence type="ECO:0000313" key="1">
    <source>
        <dbReference type="EMBL" id="KAG2293215.1"/>
    </source>
</evidence>
<evidence type="ECO:0000313" key="2">
    <source>
        <dbReference type="Proteomes" id="UP000886595"/>
    </source>
</evidence>
<gene>
    <name evidence="1" type="ORF">Bca52824_039884</name>
</gene>
<accession>A0A8X7RUH1</accession>
<protein>
    <submittedName>
        <fullName evidence="1">Uncharacterized protein</fullName>
    </submittedName>
</protein>
<keyword evidence="2" id="KW-1185">Reference proteome</keyword>
<comment type="caution">
    <text evidence="1">The sequence shown here is derived from an EMBL/GenBank/DDBJ whole genome shotgun (WGS) entry which is preliminary data.</text>
</comment>
<sequence length="72" mass="8143">MRDGFTKERRIQDVGLGGLITRLAYASVNRGGMKGCIEWPRGTHKNNVKTKLMEAQVEGQKVQLKHVLEHNI</sequence>
<dbReference type="AlphaFoldDB" id="A0A8X7RUH1"/>
<organism evidence="1 2">
    <name type="scientific">Brassica carinata</name>
    <name type="common">Ethiopian mustard</name>
    <name type="synonym">Abyssinian cabbage</name>
    <dbReference type="NCBI Taxonomy" id="52824"/>
    <lineage>
        <taxon>Eukaryota</taxon>
        <taxon>Viridiplantae</taxon>
        <taxon>Streptophyta</taxon>
        <taxon>Embryophyta</taxon>
        <taxon>Tracheophyta</taxon>
        <taxon>Spermatophyta</taxon>
        <taxon>Magnoliopsida</taxon>
        <taxon>eudicotyledons</taxon>
        <taxon>Gunneridae</taxon>
        <taxon>Pentapetalae</taxon>
        <taxon>rosids</taxon>
        <taxon>malvids</taxon>
        <taxon>Brassicales</taxon>
        <taxon>Brassicaceae</taxon>
        <taxon>Brassiceae</taxon>
        <taxon>Brassica</taxon>
    </lineage>
</organism>
<name>A0A8X7RUH1_BRACI</name>
<reference evidence="1 2" key="1">
    <citation type="submission" date="2020-02" db="EMBL/GenBank/DDBJ databases">
        <authorList>
            <person name="Ma Q."/>
            <person name="Huang Y."/>
            <person name="Song X."/>
            <person name="Pei D."/>
        </authorList>
    </citation>
    <scope>NUCLEOTIDE SEQUENCE [LARGE SCALE GENOMIC DNA]</scope>
    <source>
        <strain evidence="1">Sxm20200214</strain>
        <tissue evidence="1">Leaf</tissue>
    </source>
</reference>
<dbReference type="Proteomes" id="UP000886595">
    <property type="component" value="Unassembled WGS sequence"/>
</dbReference>